<feature type="region of interest" description="Disordered" evidence="13">
    <location>
        <begin position="98"/>
        <end position="122"/>
    </location>
</feature>
<evidence type="ECO:0000256" key="10">
    <source>
        <dbReference type="ARBA" id="ARBA00023136"/>
    </source>
</evidence>
<dbReference type="GeneID" id="106577125"/>
<keyword evidence="7 14" id="KW-0812">Transmembrane</keyword>
<dbReference type="GO" id="GO:0035556">
    <property type="term" value="P:intracellular signal transduction"/>
    <property type="evidence" value="ECO:0007669"/>
    <property type="project" value="TreeGrafter"/>
</dbReference>
<dbReference type="PANTHER" id="PTHR11100">
    <property type="entry name" value="HEREGULIN-NEUREGULIN FAMILY MEMBER"/>
    <property type="match status" value="1"/>
</dbReference>
<organism evidence="16 17">
    <name type="scientific">Salmo salar</name>
    <name type="common">Atlantic salmon</name>
    <dbReference type="NCBI Taxonomy" id="8030"/>
    <lineage>
        <taxon>Eukaryota</taxon>
        <taxon>Metazoa</taxon>
        <taxon>Chordata</taxon>
        <taxon>Craniata</taxon>
        <taxon>Vertebrata</taxon>
        <taxon>Euteleostomi</taxon>
        <taxon>Actinopterygii</taxon>
        <taxon>Neopterygii</taxon>
        <taxon>Teleostei</taxon>
        <taxon>Protacanthopterygii</taxon>
        <taxon>Salmoniformes</taxon>
        <taxon>Salmonidae</taxon>
        <taxon>Salmoninae</taxon>
        <taxon>Salmo</taxon>
    </lineage>
</organism>
<dbReference type="GO" id="GO:0045499">
    <property type="term" value="F:chemorepellent activity"/>
    <property type="evidence" value="ECO:0007669"/>
    <property type="project" value="TreeGrafter"/>
</dbReference>
<dbReference type="PROSITE" id="PS00022">
    <property type="entry name" value="EGF_1"/>
    <property type="match status" value="1"/>
</dbReference>
<evidence type="ECO:0000313" key="16">
    <source>
        <dbReference type="Proteomes" id="UP001652741"/>
    </source>
</evidence>
<dbReference type="AlphaFoldDB" id="A0A1S3N4D0"/>
<feature type="disulfide bond" evidence="12">
    <location>
        <begin position="288"/>
        <end position="297"/>
    </location>
</feature>
<dbReference type="KEGG" id="sasa:106577125"/>
<evidence type="ECO:0000256" key="1">
    <source>
        <dbReference type="ARBA" id="ARBA00004251"/>
    </source>
</evidence>
<dbReference type="PANTHER" id="PTHR11100:SF18">
    <property type="entry name" value="PRO-NEUREGULIN-3, MEMBRANE-BOUND ISOFORM"/>
    <property type="match status" value="1"/>
</dbReference>
<keyword evidence="10 14" id="KW-0472">Membrane</keyword>
<feature type="region of interest" description="Disordered" evidence="13">
    <location>
        <begin position="224"/>
        <end position="244"/>
    </location>
</feature>
<keyword evidence="9" id="KW-0339">Growth factor</keyword>
<evidence type="ECO:0000256" key="4">
    <source>
        <dbReference type="ARBA" id="ARBA00022475"/>
    </source>
</evidence>
<evidence type="ECO:0000256" key="3">
    <source>
        <dbReference type="ARBA" id="ARBA00008216"/>
    </source>
</evidence>
<accession>A0A1S3N4D0</accession>
<feature type="region of interest" description="Disordered" evidence="13">
    <location>
        <begin position="421"/>
        <end position="453"/>
    </location>
</feature>
<evidence type="ECO:0000256" key="2">
    <source>
        <dbReference type="ARBA" id="ARBA00004613"/>
    </source>
</evidence>
<dbReference type="RefSeq" id="XP_014010353.2">
    <property type="nucleotide sequence ID" value="XM_014154878.2"/>
</dbReference>
<dbReference type="GO" id="GO:0005615">
    <property type="term" value="C:extracellular space"/>
    <property type="evidence" value="ECO:0007669"/>
    <property type="project" value="TreeGrafter"/>
</dbReference>
<comment type="similarity">
    <text evidence="3">Belongs to the neuregulin family.</text>
</comment>
<dbReference type="Gene3D" id="2.10.25.10">
    <property type="entry name" value="Laminin"/>
    <property type="match status" value="1"/>
</dbReference>
<evidence type="ECO:0000256" key="6">
    <source>
        <dbReference type="ARBA" id="ARBA00022536"/>
    </source>
</evidence>
<gene>
    <name evidence="17" type="primary">LOC106577125</name>
</gene>
<evidence type="ECO:0000259" key="15">
    <source>
        <dbReference type="PROSITE" id="PS50026"/>
    </source>
</evidence>
<feature type="transmembrane region" description="Helical" evidence="14">
    <location>
        <begin position="330"/>
        <end position="352"/>
    </location>
</feature>
<keyword evidence="8 14" id="KW-1133">Transmembrane helix</keyword>
<dbReference type="InterPro" id="IPR040180">
    <property type="entry name" value="Neuregulin"/>
</dbReference>
<feature type="compositionally biased region" description="Basic and acidic residues" evidence="13">
    <location>
        <begin position="692"/>
        <end position="703"/>
    </location>
</feature>
<evidence type="ECO:0000256" key="5">
    <source>
        <dbReference type="ARBA" id="ARBA00022525"/>
    </source>
</evidence>
<comment type="subcellular location">
    <subcellularLocation>
        <location evidence="1">Cell membrane</location>
        <topology evidence="1">Single-pass type I membrane protein</topology>
    </subcellularLocation>
    <subcellularLocation>
        <location evidence="2">Secreted</location>
    </subcellularLocation>
</comment>
<dbReference type="PROSITE" id="PS01186">
    <property type="entry name" value="EGF_2"/>
    <property type="match status" value="1"/>
</dbReference>
<feature type="compositionally biased region" description="Low complexity" evidence="13">
    <location>
        <begin position="145"/>
        <end position="159"/>
    </location>
</feature>
<dbReference type="PROSITE" id="PS50026">
    <property type="entry name" value="EGF_3"/>
    <property type="match status" value="1"/>
</dbReference>
<dbReference type="GO" id="GO:0007399">
    <property type="term" value="P:nervous system development"/>
    <property type="evidence" value="ECO:0007669"/>
    <property type="project" value="InterPro"/>
</dbReference>
<evidence type="ECO:0000256" key="11">
    <source>
        <dbReference type="ARBA" id="ARBA00023157"/>
    </source>
</evidence>
<feature type="region of interest" description="Disordered" evidence="13">
    <location>
        <begin position="675"/>
        <end position="703"/>
    </location>
</feature>
<keyword evidence="6 12" id="KW-0245">EGF-like domain</keyword>
<feature type="region of interest" description="Disordered" evidence="13">
    <location>
        <begin position="145"/>
        <end position="189"/>
    </location>
</feature>
<keyword evidence="5" id="KW-0964">Secreted</keyword>
<dbReference type="InterPro" id="IPR000742">
    <property type="entry name" value="EGF"/>
</dbReference>
<evidence type="ECO:0000256" key="13">
    <source>
        <dbReference type="SAM" id="MobiDB-lite"/>
    </source>
</evidence>
<evidence type="ECO:0000256" key="9">
    <source>
        <dbReference type="ARBA" id="ARBA00023030"/>
    </source>
</evidence>
<feature type="compositionally biased region" description="Polar residues" evidence="13">
    <location>
        <begin position="229"/>
        <end position="244"/>
    </location>
</feature>
<evidence type="ECO:0000256" key="14">
    <source>
        <dbReference type="SAM" id="Phobius"/>
    </source>
</evidence>
<feature type="transmembrane region" description="Helical" evidence="14">
    <location>
        <begin position="50"/>
        <end position="74"/>
    </location>
</feature>
<dbReference type="Proteomes" id="UP001652741">
    <property type="component" value="Chromosome ssa18"/>
</dbReference>
<keyword evidence="4" id="KW-1003">Cell membrane</keyword>
<proteinExistence type="inferred from homology"/>
<protein>
    <submittedName>
        <fullName evidence="17">Pro-neuregulin-3, membrane-bound isoform isoform X1</fullName>
    </submittedName>
</protein>
<dbReference type="GO" id="GO:0005886">
    <property type="term" value="C:plasma membrane"/>
    <property type="evidence" value="ECO:0007669"/>
    <property type="project" value="UniProtKB-SubCell"/>
</dbReference>
<evidence type="ECO:0000256" key="7">
    <source>
        <dbReference type="ARBA" id="ARBA00022692"/>
    </source>
</evidence>
<keyword evidence="11 12" id="KW-1015">Disulfide bond</keyword>
<evidence type="ECO:0000313" key="17">
    <source>
        <dbReference type="RefSeq" id="XP_014010353.2"/>
    </source>
</evidence>
<sequence>MSESSGAVTSGAVILEECPEGSGEREQVQAQEPGRLRCGGCTLWPRQQTWLCVVPLLIGFIGLGLSLMLLKWIVVGSVRDYVPTDLVDAKGIGQDPMFPPHLSKPSALPKNSDTTSTTTTATITTLANPTSTTVTAVRGRTRTVVANHPGGTTTTARVGGASGSQVTPRSTTQRQGNSGGGGPQGPLITTTTVAPVAASTFTTSSPKPSNPTVLHDSTQMWTHEHTTGRPASTPTWTHVNRKTPSPTIPPLVSEHFKQCHEKDLAYCLNDGECFVIETLSGPHKHCRCREGYQGIRCDQFLPKTDSILSDPTDHLGIEFMESKEVYKRQVLSITCIAVGISVLGTLCMALYCRNKRRREKLQAHLKESRSLKNYSANASALESKPGLRPNTGLQLQNYCKRSSQPHEGAVWESSFAQCNATPANNSRGPGREKHYRSGSLSHSPDQRSRATHWSVPRRTLPIPRGRINPNGGSKHSGPAYQHLQELESSEREVESLRGCQLVRAGSDPRQDAFLNMQPPVSVEQSWESRVKVRCCPLDQGLDHDISTSTWSLRRPRCPSRSSPPPFRTCSIPIIPSVQGHKDEVSCLQTATGSATCSTMPSKEVGGRSLIILHPTSTSCSSSIGGQQQDKVALLLEEAQEHLRALAHRKQEDSVGAAPQLPRETVCFLTLNGGAAGGLSPNGPTETQLMSPREPHRDSAQPCQ</sequence>
<feature type="domain" description="EGF-like" evidence="15">
    <location>
        <begin position="255"/>
        <end position="298"/>
    </location>
</feature>
<name>A0A1S3N4D0_SALSA</name>
<evidence type="ECO:0000256" key="12">
    <source>
        <dbReference type="PROSITE-ProRule" id="PRU00076"/>
    </source>
</evidence>
<dbReference type="GO" id="GO:0008083">
    <property type="term" value="F:growth factor activity"/>
    <property type="evidence" value="ECO:0007669"/>
    <property type="project" value="UniProtKB-KW"/>
</dbReference>
<evidence type="ECO:0000256" key="8">
    <source>
        <dbReference type="ARBA" id="ARBA00022989"/>
    </source>
</evidence>
<reference evidence="17" key="1">
    <citation type="submission" date="2025-08" db="UniProtKB">
        <authorList>
            <consortium name="RefSeq"/>
        </authorList>
    </citation>
    <scope>IDENTIFICATION</scope>
</reference>
<keyword evidence="16" id="KW-1185">Reference proteome</keyword>
<comment type="caution">
    <text evidence="12">Lacks conserved residue(s) required for the propagation of feature annotation.</text>
</comment>
<dbReference type="GO" id="GO:0048513">
    <property type="term" value="P:animal organ development"/>
    <property type="evidence" value="ECO:0007669"/>
    <property type="project" value="TreeGrafter"/>
</dbReference>
<dbReference type="SUPFAM" id="SSF57196">
    <property type="entry name" value="EGF/Laminin"/>
    <property type="match status" value="1"/>
</dbReference>